<dbReference type="GO" id="GO:0042981">
    <property type="term" value="P:regulation of apoptotic process"/>
    <property type="evidence" value="ECO:0007669"/>
    <property type="project" value="InterPro"/>
</dbReference>
<dbReference type="OMA" id="PNWEDEL"/>
<dbReference type="GeneID" id="100887911"/>
<sequence length="686" mass="78705">MDPNWEDELQSHRFEMTRVLRPDRYFEKFRSERILDESDTQVINNETKNPTRDKKAGQFLDIVRERGHVAYKLLLECMEADHPDLYKNITGINPEPKSWTIGLSKTCSCECHDDRISLDLMEAYKKEKQQNISLRRELEKFTKTYDKGLEEKLKLKHVNETMKKQLDVLQSETGEVQKLKDEIQWKRFQICDLQAKAYEAQTQLISSNDKLRKVNLENNALENKVREAQARLTLQRKKSTRLEQERSTDRMQASETLRSLVDQLHELGLDRAKKMEDKPPVNNDVHDQTKLDIMVADKEEAVTKCEETVNELVKVRKQLYEVQEAKTKLEAENEELDTADTLLREERDMVMERLEMAQEELTQVSAERSQAISERNRSFEETARSMLERDELVNKLNNERQAFLKQTRQLFDHKSKVQQLKRDKRLLRQDGHQSLTLSVSIDGSNDSKRSSGANEVSYLEGGNAGAPSTDTAKPTTVADGSPSTQLHTKRSISQINQSGFDADDDDDFVDYEYPVGWRKRSQVVSHGEIPAAVRERRASNASKSDNPGELTSRPDRNEDRDSGNVSGIDQANESSDRILDSLPCDVDEKIGTLWSDFDYSASSGSRDSKPEERRPEERPILRPSLSSGMSTEVHVGSLKDKKRRPGPRLSSCDVPPSNYMADVKLNRRSKTLGSYPDDPLQSTPEH</sequence>
<feature type="compositionally biased region" description="Polar residues" evidence="2">
    <location>
        <begin position="438"/>
        <end position="454"/>
    </location>
</feature>
<dbReference type="Gene3D" id="1.10.533.10">
    <property type="entry name" value="Death Domain, Fas"/>
    <property type="match status" value="1"/>
</dbReference>
<dbReference type="RefSeq" id="XP_030840321.1">
    <property type="nucleotide sequence ID" value="XM_030984461.1"/>
</dbReference>
<evidence type="ECO:0000256" key="2">
    <source>
        <dbReference type="SAM" id="MobiDB-lite"/>
    </source>
</evidence>
<feature type="coiled-coil region" evidence="1">
    <location>
        <begin position="298"/>
        <end position="374"/>
    </location>
</feature>
<feature type="domain" description="CARD" evidence="3">
    <location>
        <begin position="1"/>
        <end position="93"/>
    </location>
</feature>
<dbReference type="Pfam" id="PF00619">
    <property type="entry name" value="CARD"/>
    <property type="match status" value="1"/>
</dbReference>
<keyword evidence="1" id="KW-0175">Coiled coil</keyword>
<feature type="coiled-coil region" evidence="1">
    <location>
        <begin position="124"/>
        <end position="245"/>
    </location>
</feature>
<dbReference type="KEGG" id="spu:100887911"/>
<dbReference type="OrthoDB" id="8868836at2759"/>
<dbReference type="Proteomes" id="UP000007110">
    <property type="component" value="Unassembled WGS sequence"/>
</dbReference>
<dbReference type="InParanoid" id="A0A7M7NR05"/>
<dbReference type="InterPro" id="IPR011029">
    <property type="entry name" value="DEATH-like_dom_sf"/>
</dbReference>
<protein>
    <recommendedName>
        <fullName evidence="3">CARD domain-containing protein</fullName>
    </recommendedName>
</protein>
<feature type="compositionally biased region" description="Basic and acidic residues" evidence="2">
    <location>
        <begin position="606"/>
        <end position="620"/>
    </location>
</feature>
<evidence type="ECO:0000313" key="4">
    <source>
        <dbReference type="EnsemblMetazoa" id="XP_030840321"/>
    </source>
</evidence>
<feature type="compositionally biased region" description="Polar residues" evidence="2">
    <location>
        <begin position="481"/>
        <end position="499"/>
    </location>
</feature>
<feature type="compositionally biased region" description="Basic and acidic residues" evidence="2">
    <location>
        <begin position="552"/>
        <end position="562"/>
    </location>
</feature>
<evidence type="ECO:0000259" key="3">
    <source>
        <dbReference type="PROSITE" id="PS50209"/>
    </source>
</evidence>
<name>A0A7M7NR05_STRPU</name>
<dbReference type="EnsemblMetazoa" id="XM_030984461">
    <property type="protein sequence ID" value="XP_030840321"/>
    <property type="gene ID" value="LOC100887911"/>
</dbReference>
<feature type="region of interest" description="Disordered" evidence="2">
    <location>
        <begin position="597"/>
        <end position="686"/>
    </location>
</feature>
<dbReference type="AlphaFoldDB" id="A0A7M7NR05"/>
<proteinExistence type="predicted"/>
<dbReference type="PROSITE" id="PS50209">
    <property type="entry name" value="CARD"/>
    <property type="match status" value="1"/>
</dbReference>
<dbReference type="InterPro" id="IPR001315">
    <property type="entry name" value="CARD"/>
</dbReference>
<feature type="region of interest" description="Disordered" evidence="2">
    <location>
        <begin position="438"/>
        <end position="506"/>
    </location>
</feature>
<evidence type="ECO:0000256" key="1">
    <source>
        <dbReference type="SAM" id="Coils"/>
    </source>
</evidence>
<accession>A0A7M7NR05</accession>
<feature type="compositionally biased region" description="Polar residues" evidence="2">
    <location>
        <begin position="563"/>
        <end position="573"/>
    </location>
</feature>
<feature type="region of interest" description="Disordered" evidence="2">
    <location>
        <begin position="521"/>
        <end position="579"/>
    </location>
</feature>
<organism evidence="4 5">
    <name type="scientific">Strongylocentrotus purpuratus</name>
    <name type="common">Purple sea urchin</name>
    <dbReference type="NCBI Taxonomy" id="7668"/>
    <lineage>
        <taxon>Eukaryota</taxon>
        <taxon>Metazoa</taxon>
        <taxon>Echinodermata</taxon>
        <taxon>Eleutherozoa</taxon>
        <taxon>Echinozoa</taxon>
        <taxon>Echinoidea</taxon>
        <taxon>Euechinoidea</taxon>
        <taxon>Echinacea</taxon>
        <taxon>Camarodonta</taxon>
        <taxon>Echinidea</taxon>
        <taxon>Strongylocentrotidae</taxon>
        <taxon>Strongylocentrotus</taxon>
    </lineage>
</organism>
<keyword evidence="5" id="KW-1185">Reference proteome</keyword>
<evidence type="ECO:0000313" key="5">
    <source>
        <dbReference type="Proteomes" id="UP000007110"/>
    </source>
</evidence>
<reference evidence="4" key="2">
    <citation type="submission" date="2021-01" db="UniProtKB">
        <authorList>
            <consortium name="EnsemblMetazoa"/>
        </authorList>
    </citation>
    <scope>IDENTIFICATION</scope>
</reference>
<dbReference type="SUPFAM" id="SSF47986">
    <property type="entry name" value="DEATH domain"/>
    <property type="match status" value="1"/>
</dbReference>
<reference evidence="5" key="1">
    <citation type="submission" date="2015-02" db="EMBL/GenBank/DDBJ databases">
        <title>Genome sequencing for Strongylocentrotus purpuratus.</title>
        <authorList>
            <person name="Murali S."/>
            <person name="Liu Y."/>
            <person name="Vee V."/>
            <person name="English A."/>
            <person name="Wang M."/>
            <person name="Skinner E."/>
            <person name="Han Y."/>
            <person name="Muzny D.M."/>
            <person name="Worley K.C."/>
            <person name="Gibbs R.A."/>
        </authorList>
    </citation>
    <scope>NUCLEOTIDE SEQUENCE</scope>
</reference>